<dbReference type="AlphaFoldDB" id="A0A161HFD3"/>
<reference evidence="7 8" key="1">
    <citation type="submission" date="2016-02" db="EMBL/GenBank/DDBJ databases">
        <title>Complete genome sequence and transcriptome regulation of the pentose utilising yeast Sugiyamaella lignohabitans.</title>
        <authorList>
            <person name="Bellasio M."/>
            <person name="Peymann A."/>
            <person name="Valli M."/>
            <person name="Sipitzky M."/>
            <person name="Graf A."/>
            <person name="Sauer M."/>
            <person name="Marx H."/>
            <person name="Mattanovich D."/>
        </authorList>
    </citation>
    <scope>NUCLEOTIDE SEQUENCE [LARGE SCALE GENOMIC DNA]</scope>
    <source>
        <strain evidence="7 8">CBS 10342</strain>
    </source>
</reference>
<dbReference type="GO" id="GO:0032040">
    <property type="term" value="C:small-subunit processome"/>
    <property type="evidence" value="ECO:0007669"/>
    <property type="project" value="EnsemblFungi"/>
</dbReference>
<keyword evidence="8" id="KW-1185">Reference proteome</keyword>
<dbReference type="EMBL" id="CP014500">
    <property type="protein sequence ID" value="ANB11211.1"/>
    <property type="molecule type" value="Genomic_DNA"/>
</dbReference>
<feature type="compositionally biased region" description="Basic and acidic residues" evidence="5">
    <location>
        <begin position="414"/>
        <end position="428"/>
    </location>
</feature>
<dbReference type="GeneID" id="30036099"/>
<feature type="compositionally biased region" description="Acidic residues" evidence="5">
    <location>
        <begin position="53"/>
        <end position="97"/>
    </location>
</feature>
<dbReference type="GO" id="GO:0000447">
    <property type="term" value="P:endonucleolytic cleavage in ITS1 to separate SSU-rRNA from 5.8S rRNA and LSU-rRNA from tricistronic rRNA transcript (SSU-rRNA, 5.8S rRNA, LSU-rRNA)"/>
    <property type="evidence" value="ECO:0007669"/>
    <property type="project" value="EnsemblFungi"/>
</dbReference>
<name>A0A161HFD3_9ASCO</name>
<feature type="coiled-coil region" evidence="4">
    <location>
        <begin position="203"/>
        <end position="230"/>
    </location>
</feature>
<evidence type="ECO:0000256" key="4">
    <source>
        <dbReference type="SAM" id="Coils"/>
    </source>
</evidence>
<keyword evidence="4" id="KW-0175">Coiled coil</keyword>
<feature type="domain" description="Sas10 C-terminal" evidence="6">
    <location>
        <begin position="524"/>
        <end position="596"/>
    </location>
</feature>
<evidence type="ECO:0000256" key="1">
    <source>
        <dbReference type="ARBA" id="ARBA00004123"/>
    </source>
</evidence>
<feature type="region of interest" description="Disordered" evidence="5">
    <location>
        <begin position="407"/>
        <end position="428"/>
    </location>
</feature>
<evidence type="ECO:0000259" key="6">
    <source>
        <dbReference type="Pfam" id="PF09368"/>
    </source>
</evidence>
<evidence type="ECO:0000256" key="2">
    <source>
        <dbReference type="ARBA" id="ARBA00010979"/>
    </source>
</evidence>
<dbReference type="GO" id="GO:0000472">
    <property type="term" value="P:endonucleolytic cleavage to generate mature 5'-end of SSU-rRNA from (SSU-rRNA, 5.8S rRNA, LSU-rRNA)"/>
    <property type="evidence" value="ECO:0007669"/>
    <property type="project" value="EnsemblFungi"/>
</dbReference>
<accession>A0A161HFD3</accession>
<feature type="region of interest" description="Disordered" evidence="5">
    <location>
        <begin position="283"/>
        <end position="359"/>
    </location>
</feature>
<comment type="similarity">
    <text evidence="2">Belongs to the SAS10 family.</text>
</comment>
<proteinExistence type="inferred from homology"/>
<feature type="compositionally biased region" description="Polar residues" evidence="5">
    <location>
        <begin position="300"/>
        <end position="322"/>
    </location>
</feature>
<dbReference type="GO" id="GO:0000480">
    <property type="term" value="P:endonucleolytic cleavage in 5'-ETS of tricistronic rRNA transcript (SSU-rRNA, 5.8S rRNA, LSU-rRNA)"/>
    <property type="evidence" value="ECO:0007669"/>
    <property type="project" value="EnsemblFungi"/>
</dbReference>
<dbReference type="OrthoDB" id="1924577at2759"/>
<dbReference type="GO" id="GO:0042802">
    <property type="term" value="F:identical protein binding"/>
    <property type="evidence" value="ECO:0007669"/>
    <property type="project" value="EnsemblFungi"/>
</dbReference>
<dbReference type="Pfam" id="PF09368">
    <property type="entry name" value="Sas10"/>
    <property type="match status" value="1"/>
</dbReference>
<evidence type="ECO:0000313" key="7">
    <source>
        <dbReference type="EMBL" id="ANB11211.1"/>
    </source>
</evidence>
<protein>
    <submittedName>
        <fullName evidence="7">Sas10p</fullName>
    </submittedName>
</protein>
<gene>
    <name evidence="7" type="primary">SAS10</name>
    <name evidence="7" type="ORF">AWJ20_4013</name>
</gene>
<feature type="region of interest" description="Disordered" evidence="5">
    <location>
        <begin position="1"/>
        <end position="22"/>
    </location>
</feature>
<dbReference type="PANTHER" id="PTHR13237">
    <property type="entry name" value="SOMETHING ABOUT SILENCING PROTEIN 10-RELATED"/>
    <property type="match status" value="1"/>
</dbReference>
<feature type="region of interest" description="Disordered" evidence="5">
    <location>
        <begin position="41"/>
        <end position="123"/>
    </location>
</feature>
<dbReference type="InterPro" id="IPR018972">
    <property type="entry name" value="Sas10_C_dom"/>
</dbReference>
<dbReference type="Proteomes" id="UP000189580">
    <property type="component" value="Chromosome c"/>
</dbReference>
<dbReference type="PANTHER" id="PTHR13237:SF8">
    <property type="entry name" value="SOMETHING ABOUT SILENCING PROTEIN 10"/>
    <property type="match status" value="1"/>
</dbReference>
<dbReference type="RefSeq" id="XP_018733688.1">
    <property type="nucleotide sequence ID" value="XM_018881061.1"/>
</dbReference>
<feature type="region of interest" description="Disordered" evidence="5">
    <location>
        <begin position="444"/>
        <end position="469"/>
    </location>
</feature>
<sequence length="598" mass="67564">MARKSRGINTSSRRDERDEEELDLDEIDQFHKNQEEILLDQAGLARKGRSGLDEEMEMSDEEVLGLDNDEEEDEEDMEMDDDALYGGNNEEDEEEEGWGSSKNNYYGADEPQDEESAKQEEQEALRLQKAHLAELAEDDYYEDEDLDEWKESAMATESDLLDSTGGVHHEALPEQDPTLLSETERLNLLQTWYPEVLPFIGELEKYSGLLESLKKTVKESENKIASIKFAALSSYLGTLSAYFALFVGTIENGKVSLKDHDVVKGILKARELWRLASNLDDEQDESVKNKSKSNSGSSVAVTNASSSDTADDTIWQSASEGYSSEDETATINSKSSATKRKRAALDRNESGSDSDSEFSVGAPVVKHVKRTRGIKSDYREEDIDEVSIADKLARKKSLRFYTSKIDQQTNKANNGREKFSGDADLPYKERHFERQQRLMEEARKRGLKTSGGAYDPADDFGSDDDNDRSTAKLVNDGFSEDYYNTIKAASEKRKEEKRNNHLLAKQAAKEGRLEELASELATDGDKRAINYQILKNKGLTPKRNKDNRNSRVKKRKRYEAAKKKLPSVRQVYKAPTSSYQGEQTGIKKNLIRSVRFAN</sequence>
<evidence type="ECO:0000256" key="3">
    <source>
        <dbReference type="ARBA" id="ARBA00023242"/>
    </source>
</evidence>
<organism evidence="7 8">
    <name type="scientific">Sugiyamaella lignohabitans</name>
    <dbReference type="NCBI Taxonomy" id="796027"/>
    <lineage>
        <taxon>Eukaryota</taxon>
        <taxon>Fungi</taxon>
        <taxon>Dikarya</taxon>
        <taxon>Ascomycota</taxon>
        <taxon>Saccharomycotina</taxon>
        <taxon>Dipodascomycetes</taxon>
        <taxon>Dipodascales</taxon>
        <taxon>Trichomonascaceae</taxon>
        <taxon>Sugiyamaella</taxon>
    </lineage>
</organism>
<evidence type="ECO:0000256" key="5">
    <source>
        <dbReference type="SAM" id="MobiDB-lite"/>
    </source>
</evidence>
<feature type="region of interest" description="Disordered" evidence="5">
    <location>
        <begin position="539"/>
        <end position="576"/>
    </location>
</feature>
<comment type="subcellular location">
    <subcellularLocation>
        <location evidence="1">Nucleus</location>
    </subcellularLocation>
</comment>
<evidence type="ECO:0000313" key="8">
    <source>
        <dbReference type="Proteomes" id="UP000189580"/>
    </source>
</evidence>
<keyword evidence="3" id="KW-0539">Nucleus</keyword>
<dbReference type="KEGG" id="slb:AWJ20_4013"/>
<feature type="compositionally biased region" description="Acidic residues" evidence="5">
    <location>
        <begin position="456"/>
        <end position="466"/>
    </location>
</feature>